<dbReference type="GO" id="GO:0003918">
    <property type="term" value="F:DNA topoisomerase type II (double strand cut, ATP-hydrolyzing) activity"/>
    <property type="evidence" value="ECO:0007669"/>
    <property type="project" value="UniProtKB-EC"/>
</dbReference>
<dbReference type="WBParaSite" id="TCLT_0000182401-mRNA-1">
    <property type="protein sequence ID" value="TCLT_0000182401-mRNA-1"/>
    <property type="gene ID" value="TCLT_0000182401"/>
</dbReference>
<evidence type="ECO:0000259" key="10">
    <source>
        <dbReference type="Pfam" id="PF04406"/>
    </source>
</evidence>
<dbReference type="Proteomes" id="UP000276776">
    <property type="component" value="Unassembled WGS sequence"/>
</dbReference>
<keyword evidence="7" id="KW-0799">Topoisomerase</keyword>
<dbReference type="InterPro" id="IPR036078">
    <property type="entry name" value="Spo11/TopoVI_A_sf"/>
</dbReference>
<protein>
    <recommendedName>
        <fullName evidence="4">DNA topoisomerase (ATP-hydrolyzing)</fullName>
        <ecNumber evidence="4">5.6.2.2</ecNumber>
    </recommendedName>
</protein>
<evidence type="ECO:0000256" key="2">
    <source>
        <dbReference type="ARBA" id="ARBA00001946"/>
    </source>
</evidence>
<dbReference type="GO" id="GO:0000706">
    <property type="term" value="P:meiotic DNA double-strand break processing"/>
    <property type="evidence" value="ECO:0007669"/>
    <property type="project" value="TreeGrafter"/>
</dbReference>
<evidence type="ECO:0000256" key="5">
    <source>
        <dbReference type="ARBA" id="ARBA00022723"/>
    </source>
</evidence>
<reference evidence="12 13" key="2">
    <citation type="submission" date="2018-11" db="EMBL/GenBank/DDBJ databases">
        <authorList>
            <consortium name="Pathogen Informatics"/>
        </authorList>
    </citation>
    <scope>NUCLEOTIDE SEQUENCE [LARGE SCALE GENOMIC DNA]</scope>
</reference>
<evidence type="ECO:0000256" key="8">
    <source>
        <dbReference type="ARBA" id="ARBA00023125"/>
    </source>
</evidence>
<dbReference type="OrthoDB" id="5377392at2759"/>
<dbReference type="InterPro" id="IPR036388">
    <property type="entry name" value="WH-like_DNA-bd_sf"/>
</dbReference>
<evidence type="ECO:0000313" key="13">
    <source>
        <dbReference type="Proteomes" id="UP000276776"/>
    </source>
</evidence>
<comment type="similarity">
    <text evidence="3">Belongs to the TOP6A family.</text>
</comment>
<dbReference type="AlphaFoldDB" id="A0A0N5CNQ6"/>
<comment type="cofactor">
    <cofactor evidence="2">
        <name>Mg(2+)</name>
        <dbReference type="ChEBI" id="CHEBI:18420"/>
    </cofactor>
</comment>
<evidence type="ECO:0000256" key="7">
    <source>
        <dbReference type="ARBA" id="ARBA00023029"/>
    </source>
</evidence>
<evidence type="ECO:0000256" key="6">
    <source>
        <dbReference type="ARBA" id="ARBA00022842"/>
    </source>
</evidence>
<evidence type="ECO:0000256" key="4">
    <source>
        <dbReference type="ARBA" id="ARBA00012895"/>
    </source>
</evidence>
<reference evidence="14" key="1">
    <citation type="submission" date="2017-02" db="UniProtKB">
        <authorList>
            <consortium name="WormBaseParasite"/>
        </authorList>
    </citation>
    <scope>IDENTIFICATION</scope>
</reference>
<organism evidence="14">
    <name type="scientific">Thelazia callipaeda</name>
    <name type="common">Oriental eyeworm</name>
    <name type="synonym">Parasitic nematode</name>
    <dbReference type="NCBI Taxonomy" id="103827"/>
    <lineage>
        <taxon>Eukaryota</taxon>
        <taxon>Metazoa</taxon>
        <taxon>Ecdysozoa</taxon>
        <taxon>Nematoda</taxon>
        <taxon>Chromadorea</taxon>
        <taxon>Rhabditida</taxon>
        <taxon>Spirurina</taxon>
        <taxon>Spiruromorpha</taxon>
        <taxon>Thelazioidea</taxon>
        <taxon>Thelaziidae</taxon>
        <taxon>Thelazia</taxon>
    </lineage>
</organism>
<proteinExistence type="inferred from homology"/>
<evidence type="ECO:0000256" key="3">
    <source>
        <dbReference type="ARBA" id="ARBA00006559"/>
    </source>
</evidence>
<name>A0A0N5CNQ6_THECL</name>
<dbReference type="OMA" id="IETAGMF"/>
<feature type="domain" description="Topoisomerase 6 subunit A/Spo11 TOPRIM" evidence="11">
    <location>
        <begin position="176"/>
        <end position="350"/>
    </location>
</feature>
<dbReference type="PRINTS" id="PR01550">
    <property type="entry name" value="TOP6AFAMILY"/>
</dbReference>
<dbReference type="InterPro" id="IPR002815">
    <property type="entry name" value="Spo11/TopoVI_A"/>
</dbReference>
<dbReference type="Pfam" id="PF04406">
    <property type="entry name" value="TP6A_N"/>
    <property type="match status" value="1"/>
</dbReference>
<dbReference type="InterPro" id="IPR034136">
    <property type="entry name" value="TOPRIM_Topo6A/Spo11"/>
</dbReference>
<evidence type="ECO:0000256" key="1">
    <source>
        <dbReference type="ARBA" id="ARBA00000185"/>
    </source>
</evidence>
<dbReference type="Gene3D" id="3.40.1360.10">
    <property type="match status" value="1"/>
</dbReference>
<dbReference type="GO" id="GO:0046872">
    <property type="term" value="F:metal ion binding"/>
    <property type="evidence" value="ECO:0007669"/>
    <property type="project" value="UniProtKB-KW"/>
</dbReference>
<evidence type="ECO:0000259" key="11">
    <source>
        <dbReference type="Pfam" id="PF21180"/>
    </source>
</evidence>
<evidence type="ECO:0000256" key="9">
    <source>
        <dbReference type="ARBA" id="ARBA00023235"/>
    </source>
</evidence>
<keyword evidence="9" id="KW-0413">Isomerase</keyword>
<dbReference type="STRING" id="103827.A0A0N5CNQ6"/>
<keyword evidence="8" id="KW-0238">DNA-binding</keyword>
<dbReference type="SUPFAM" id="SSF56726">
    <property type="entry name" value="DNA topoisomerase IV, alpha subunit"/>
    <property type="match status" value="1"/>
</dbReference>
<dbReference type="CDD" id="cd00223">
    <property type="entry name" value="TOPRIM_TopoIIB_SPO"/>
    <property type="match status" value="1"/>
</dbReference>
<dbReference type="EMBL" id="UYYF01000280">
    <property type="protein sequence ID" value="VDM97468.1"/>
    <property type="molecule type" value="Genomic_DNA"/>
</dbReference>
<keyword evidence="13" id="KW-1185">Reference proteome</keyword>
<sequence>MSKFNTTSNLVGNCTTSDYVLDVIDDCCMEFLKSLVKIDEQHDSFVVLSNPYEINKRQSKELKLTIKSCRSVAQMLRAVAMIYQLRVSGCRKTKRDLFYEQKLLFGEQRNFNNSIQRIHDWLGVDASAGYVMASGHGLVIGPLKIHKDTGIVDCSLQSTIIEDFSGVNITTTAQCILVVEKDATFQKLINEEFLELFPHAILVTGKGYPDIATRILLSKLGHLEVFGLLDCDPHAPTLFFSCIEIAMTYKYGSQNKIHDSKNLKLPGFEWIGLSRNKLPKFVINIAQFLPLQQREWAKLSKLWSRIAVVKNEALLEEVELMYKYGNKLELEAVSGITPRSMCQYLLRTKISKYATAEKQLT</sequence>
<gene>
    <name evidence="12" type="ORF">TCLT_LOCUS1825</name>
</gene>
<dbReference type="PANTHER" id="PTHR10848">
    <property type="entry name" value="MEIOTIC RECOMBINATION PROTEIN SPO11"/>
    <property type="match status" value="1"/>
</dbReference>
<dbReference type="GO" id="GO:0005524">
    <property type="term" value="F:ATP binding"/>
    <property type="evidence" value="ECO:0007669"/>
    <property type="project" value="InterPro"/>
</dbReference>
<feature type="domain" description="Spo11/DNA topoisomerase VI subunit A N-terminal" evidence="10">
    <location>
        <begin position="71"/>
        <end position="125"/>
    </location>
</feature>
<evidence type="ECO:0000313" key="12">
    <source>
        <dbReference type="EMBL" id="VDM97468.1"/>
    </source>
</evidence>
<keyword evidence="6" id="KW-0460">Magnesium</keyword>
<keyword evidence="5" id="KW-0479">Metal-binding</keyword>
<dbReference type="PANTHER" id="PTHR10848:SF0">
    <property type="entry name" value="MEIOTIC RECOMBINATION PROTEIN SPO11"/>
    <property type="match status" value="1"/>
</dbReference>
<dbReference type="GO" id="GO:0042138">
    <property type="term" value="P:meiotic DNA double-strand break formation"/>
    <property type="evidence" value="ECO:0007669"/>
    <property type="project" value="TreeGrafter"/>
</dbReference>
<dbReference type="GO" id="GO:0003677">
    <property type="term" value="F:DNA binding"/>
    <property type="evidence" value="ECO:0007669"/>
    <property type="project" value="UniProtKB-KW"/>
</dbReference>
<dbReference type="GO" id="GO:0007131">
    <property type="term" value="P:reciprocal meiotic recombination"/>
    <property type="evidence" value="ECO:0007669"/>
    <property type="project" value="TreeGrafter"/>
</dbReference>
<accession>A0A0N5CNQ6</accession>
<dbReference type="Gene3D" id="1.10.10.10">
    <property type="entry name" value="Winged helix-like DNA-binding domain superfamily/Winged helix DNA-binding domain"/>
    <property type="match status" value="1"/>
</dbReference>
<dbReference type="GO" id="GO:0000228">
    <property type="term" value="C:nuclear chromosome"/>
    <property type="evidence" value="ECO:0007669"/>
    <property type="project" value="TreeGrafter"/>
</dbReference>
<dbReference type="Pfam" id="PF21180">
    <property type="entry name" value="TOP6A-Spo11_Toprim"/>
    <property type="match status" value="1"/>
</dbReference>
<dbReference type="EC" id="5.6.2.2" evidence="4"/>
<evidence type="ECO:0000313" key="14">
    <source>
        <dbReference type="WBParaSite" id="TCLT_0000182401-mRNA-1"/>
    </source>
</evidence>
<dbReference type="InterPro" id="IPR013049">
    <property type="entry name" value="Spo11/TopoVI_A_N"/>
</dbReference>
<comment type="catalytic activity">
    <reaction evidence="1">
        <text>ATP-dependent breakage, passage and rejoining of double-stranded DNA.</text>
        <dbReference type="EC" id="5.6.2.2"/>
    </reaction>
</comment>